<evidence type="ECO:0000256" key="3">
    <source>
        <dbReference type="ARBA" id="ARBA00022989"/>
    </source>
</evidence>
<dbReference type="AlphaFoldDB" id="A0A1V9YEJ0"/>
<dbReference type="InterPro" id="IPR013946">
    <property type="entry name" value="NCA2-like"/>
</dbReference>
<comment type="caution">
    <text evidence="7">The sequence shown here is derived from an EMBL/GenBank/DDBJ whole genome shotgun (WGS) entry which is preliminary data.</text>
</comment>
<evidence type="ECO:0000313" key="8">
    <source>
        <dbReference type="Proteomes" id="UP000243217"/>
    </source>
</evidence>
<dbReference type="STRING" id="74557.A0A1V9YEJ0"/>
<evidence type="ECO:0000256" key="6">
    <source>
        <dbReference type="SAM" id="MobiDB-lite"/>
    </source>
</evidence>
<feature type="non-terminal residue" evidence="7">
    <location>
        <position position="398"/>
    </location>
</feature>
<dbReference type="GO" id="GO:0005741">
    <property type="term" value="C:mitochondrial outer membrane"/>
    <property type="evidence" value="ECO:0007669"/>
    <property type="project" value="TreeGrafter"/>
</dbReference>
<gene>
    <name evidence="7" type="ORF">THRCLA_10858</name>
</gene>
<reference evidence="7 8" key="1">
    <citation type="journal article" date="2014" name="Genome Biol. Evol.">
        <title>The secreted proteins of Achlya hypogyna and Thraustotheca clavata identify the ancestral oomycete secretome and reveal gene acquisitions by horizontal gene transfer.</title>
        <authorList>
            <person name="Misner I."/>
            <person name="Blouin N."/>
            <person name="Leonard G."/>
            <person name="Richards T.A."/>
            <person name="Lane C.E."/>
        </authorList>
    </citation>
    <scope>NUCLEOTIDE SEQUENCE [LARGE SCALE GENOMIC DNA]</scope>
    <source>
        <strain evidence="7 8">ATCC 34112</strain>
    </source>
</reference>
<organism evidence="7 8">
    <name type="scientific">Thraustotheca clavata</name>
    <dbReference type="NCBI Taxonomy" id="74557"/>
    <lineage>
        <taxon>Eukaryota</taxon>
        <taxon>Sar</taxon>
        <taxon>Stramenopiles</taxon>
        <taxon>Oomycota</taxon>
        <taxon>Saprolegniomycetes</taxon>
        <taxon>Saprolegniales</taxon>
        <taxon>Achlyaceae</taxon>
        <taxon>Thraustotheca</taxon>
    </lineage>
</organism>
<feature type="compositionally biased region" description="Basic residues" evidence="6">
    <location>
        <begin position="13"/>
        <end position="23"/>
    </location>
</feature>
<keyword evidence="5" id="KW-0472">Membrane</keyword>
<feature type="region of interest" description="Disordered" evidence="6">
    <location>
        <begin position="1"/>
        <end position="23"/>
    </location>
</feature>
<dbReference type="PANTHER" id="PTHR28234:SF1">
    <property type="entry name" value="NUCLEAR CONTROL OF ATPASE PROTEIN 2"/>
    <property type="match status" value="1"/>
</dbReference>
<dbReference type="Proteomes" id="UP000243217">
    <property type="component" value="Unassembled WGS sequence"/>
</dbReference>
<dbReference type="PANTHER" id="PTHR28234">
    <property type="entry name" value="NUCLEAR CONTROL OF ATPASE PROTEIN 2"/>
    <property type="match status" value="1"/>
</dbReference>
<dbReference type="OrthoDB" id="413313at2759"/>
<dbReference type="InterPro" id="IPR011030">
    <property type="entry name" value="Lipovitellin_superhlx_dom"/>
</dbReference>
<evidence type="ECO:0000256" key="4">
    <source>
        <dbReference type="ARBA" id="ARBA00023128"/>
    </source>
</evidence>
<dbReference type="EMBL" id="JNBS01004075">
    <property type="protein sequence ID" value="OQR84130.1"/>
    <property type="molecule type" value="Genomic_DNA"/>
</dbReference>
<accession>A0A1V9YEJ0</accession>
<comment type="subcellular location">
    <subcellularLocation>
        <location evidence="1">Mitochondrion membrane</location>
        <topology evidence="1">Multi-pass membrane protein</topology>
    </subcellularLocation>
</comment>
<protein>
    <submittedName>
        <fullName evidence="7">Uncharacterized protein</fullName>
    </submittedName>
</protein>
<keyword evidence="8" id="KW-1185">Reference proteome</keyword>
<evidence type="ECO:0000256" key="5">
    <source>
        <dbReference type="ARBA" id="ARBA00023136"/>
    </source>
</evidence>
<keyword evidence="4" id="KW-0496">Mitochondrion</keyword>
<keyword evidence="2" id="KW-0812">Transmembrane</keyword>
<keyword evidence="3" id="KW-1133">Transmembrane helix</keyword>
<dbReference type="Pfam" id="PF08637">
    <property type="entry name" value="NCA2"/>
    <property type="match status" value="1"/>
</dbReference>
<evidence type="ECO:0000313" key="7">
    <source>
        <dbReference type="EMBL" id="OQR84130.1"/>
    </source>
</evidence>
<dbReference type="Gene3D" id="1.25.10.20">
    <property type="entry name" value="Vitellinogen, superhelical"/>
    <property type="match status" value="1"/>
</dbReference>
<evidence type="ECO:0000256" key="2">
    <source>
        <dbReference type="ARBA" id="ARBA00022692"/>
    </source>
</evidence>
<proteinExistence type="predicted"/>
<evidence type="ECO:0000256" key="1">
    <source>
        <dbReference type="ARBA" id="ARBA00004225"/>
    </source>
</evidence>
<name>A0A1V9YEJ0_9STRA</name>
<sequence length="398" mass="45346">MKQEHRQAASYQHHIRSQLRRVNHGTATNDADKALSLELLEAMLKIADHKLVVDDVIVVHQSMTKQDLTSSINTTTFESALLELTGEVVIQQLQSTLRHLLAVGAFVPMARRYWKKQAKSPIGLLLLNAPDQILQTAEIIPVEEKIRALEEAYDQHLMSIGLVKQLILALQHADQRRYRNLVDQAYAVLKHVYSTDNLIRNISPLTETGAPAKQVINNLRAEKVSTTQLLNYLKQLPLIQDTYKRGLEEFLQLCQIPHFLRRRWWQLSLAAIGTIFGVTYIFKNRNEIGELLQTVQKGITDFVVDHMITPVNAIIGEVLLNKKASIQDPLALQDSKESLQRMLTDFIRDTDPSMPLETRNQLVQSMDMSVVSLQFEKEIPRALKNIVTGDIVRMMLIQ</sequence>